<keyword evidence="4 8" id="KW-1003">Cell membrane</keyword>
<dbReference type="PIRSF" id="PIRSF005091">
    <property type="entry name" value="Mmb_sulf_HI1246"/>
    <property type="match status" value="1"/>
</dbReference>
<evidence type="ECO:0000256" key="12">
    <source>
        <dbReference type="SAM" id="Phobius"/>
    </source>
</evidence>
<reference evidence="14 15" key="1">
    <citation type="submission" date="2016-03" db="EMBL/GenBank/DDBJ databases">
        <title>Draft genome sequence of Paenibacillus glacialis DSM 22343.</title>
        <authorList>
            <person name="Shin S.-K."/>
            <person name="Yi H."/>
        </authorList>
    </citation>
    <scope>NUCLEOTIDE SEQUENCE [LARGE SCALE GENOMIC DNA]</scope>
    <source>
        <strain evidence="14 15">DSM 22343</strain>
    </source>
</reference>
<evidence type="ECO:0000256" key="1">
    <source>
        <dbReference type="ARBA" id="ARBA00004651"/>
    </source>
</evidence>
<dbReference type="CDD" id="cd16015">
    <property type="entry name" value="LTA_synthase"/>
    <property type="match status" value="1"/>
</dbReference>
<dbReference type="EMBL" id="LVJH01000074">
    <property type="protein sequence ID" value="OAB32891.1"/>
    <property type="molecule type" value="Genomic_DNA"/>
</dbReference>
<evidence type="ECO:0000256" key="10">
    <source>
        <dbReference type="PIRSR" id="PIRSR005091-2"/>
    </source>
</evidence>
<proteinExistence type="inferred from homology"/>
<keyword evidence="15" id="KW-1185">Reference proteome</keyword>
<protein>
    <submittedName>
        <fullName evidence="14">Phosphoglycerol transferase</fullName>
    </submittedName>
</protein>
<evidence type="ECO:0000259" key="13">
    <source>
        <dbReference type="Pfam" id="PF00884"/>
    </source>
</evidence>
<name>A0A168BYT2_9BACL</name>
<gene>
    <name evidence="14" type="ORF">PGLA_25740</name>
</gene>
<feature type="transmembrane region" description="Helical" evidence="12">
    <location>
        <begin position="22"/>
        <end position="41"/>
    </location>
</feature>
<feature type="domain" description="Sulfatase N-terminal" evidence="13">
    <location>
        <begin position="281"/>
        <end position="568"/>
    </location>
</feature>
<feature type="transmembrane region" description="Helical" evidence="12">
    <location>
        <begin position="53"/>
        <end position="74"/>
    </location>
</feature>
<evidence type="ECO:0000256" key="11">
    <source>
        <dbReference type="PIRSR" id="PIRSR005091-3"/>
    </source>
</evidence>
<dbReference type="PANTHER" id="PTHR47371">
    <property type="entry name" value="LIPOTEICHOIC ACID SYNTHASE"/>
    <property type="match status" value="1"/>
</dbReference>
<organism evidence="14 15">
    <name type="scientific">Paenibacillus glacialis</name>
    <dbReference type="NCBI Taxonomy" id="494026"/>
    <lineage>
        <taxon>Bacteria</taxon>
        <taxon>Bacillati</taxon>
        <taxon>Bacillota</taxon>
        <taxon>Bacilli</taxon>
        <taxon>Bacillales</taxon>
        <taxon>Paenibacillaceae</taxon>
        <taxon>Paenibacillus</taxon>
    </lineage>
</organism>
<evidence type="ECO:0000256" key="4">
    <source>
        <dbReference type="ARBA" id="ARBA00022475"/>
    </source>
</evidence>
<evidence type="ECO:0000256" key="7">
    <source>
        <dbReference type="ARBA" id="ARBA00023136"/>
    </source>
</evidence>
<dbReference type="GO" id="GO:0046872">
    <property type="term" value="F:metal ion binding"/>
    <property type="evidence" value="ECO:0007669"/>
    <property type="project" value="UniProtKB-KW"/>
</dbReference>
<dbReference type="PANTHER" id="PTHR47371:SF3">
    <property type="entry name" value="PHOSPHOGLYCEROL TRANSFERASE I"/>
    <property type="match status" value="1"/>
</dbReference>
<comment type="pathway">
    <text evidence="2">Cell wall biogenesis; lipoteichoic acid biosynthesis.</text>
</comment>
<comment type="subcellular location">
    <subcellularLocation>
        <location evidence="1">Cell membrane</location>
        <topology evidence="1">Multi-pass membrane protein</topology>
    </subcellularLocation>
</comment>
<dbReference type="InterPro" id="IPR050448">
    <property type="entry name" value="OpgB/LTA_synthase_biosynth"/>
</dbReference>
<evidence type="ECO:0000313" key="15">
    <source>
        <dbReference type="Proteomes" id="UP000076967"/>
    </source>
</evidence>
<dbReference type="OrthoDB" id="5901192at2"/>
<dbReference type="AlphaFoldDB" id="A0A168BYT2"/>
<feature type="transmembrane region" description="Helical" evidence="12">
    <location>
        <begin position="182"/>
        <end position="204"/>
    </location>
</feature>
<dbReference type="Proteomes" id="UP000076967">
    <property type="component" value="Unassembled WGS sequence"/>
</dbReference>
<dbReference type="GO" id="GO:0016740">
    <property type="term" value="F:transferase activity"/>
    <property type="evidence" value="ECO:0007669"/>
    <property type="project" value="UniProtKB-KW"/>
</dbReference>
<evidence type="ECO:0000256" key="5">
    <source>
        <dbReference type="ARBA" id="ARBA00022692"/>
    </source>
</evidence>
<dbReference type="InterPro" id="IPR017850">
    <property type="entry name" value="Alkaline_phosphatase_core_sf"/>
</dbReference>
<dbReference type="Pfam" id="PF00884">
    <property type="entry name" value="Sulfatase"/>
    <property type="match status" value="1"/>
</dbReference>
<comment type="caution">
    <text evidence="14">The sequence shown here is derived from an EMBL/GenBank/DDBJ whole genome shotgun (WGS) entry which is preliminary data.</text>
</comment>
<dbReference type="SUPFAM" id="SSF53649">
    <property type="entry name" value="Alkaline phosphatase-like"/>
    <property type="match status" value="1"/>
</dbReference>
<keyword evidence="6 12" id="KW-1133">Transmembrane helix</keyword>
<keyword evidence="14" id="KW-0808">Transferase</keyword>
<comment type="similarity">
    <text evidence="3 8">Belongs to the LTA synthase family.</text>
</comment>
<keyword evidence="7 8" id="KW-0472">Membrane</keyword>
<sequence>MYFQRGSTLGNSSWSQHNKLRLFRYISYSLFIVLILCKITLIDHRLNIPYIDLSFLDYIIATGSIMIVSFWALWLPRRGYLVSLMLLNLFLTAIMYSDLVYYRYFGDFITIPVLLQTGQISSLGESIQSLLEWNDLYFFIDWVIIFAYVIMKFVQRLRRNTSWHIHQTHSTHRRSDKLIRRFITGLLILAIGSVLTFAPIKYYSETWAKGVLESNWWNITLYNVTGLLGFHGYDIYRYAQDHLGPKPTLPQEEMDAIKNLFQHKSDQRSVQNESFGKYKNSNVVVVQVEAFMNFMIGKSINGEEITPNFNKLMKESMYFSNYYHQTGQGRTSDADFSSHSSLHPLPSGSVFVRYPEHKYDMLPTILKDHGYSPNVFHAYDSSFWNRTIMYNHMGYNRFFSKKDYTLDEVLGWSLSDNSFFKQSLNEMKSIKQPFYSFLITLSSHHPYTIPKDKQELDVGEFSDTIFGDYLQSIHYVDDALGNFTEQMKEQGLWDNTILVVYGDHDNSIKDKPYYEQFLGKKLNDLDMEQIMNQVPLLIHLPDGSRAGEYSEASGQLDMTPSLLHLLGISTDSYHMLGNNLFVEDDRFVVLRSGAFSDRKVFYIPSPNGIFENGSCYDLNSRVTTTVSSCRVGFDQAKFQLSSSDQVIQYDLLSKLNEK</sequence>
<evidence type="ECO:0000256" key="3">
    <source>
        <dbReference type="ARBA" id="ARBA00009983"/>
    </source>
</evidence>
<evidence type="ECO:0000256" key="6">
    <source>
        <dbReference type="ARBA" id="ARBA00022989"/>
    </source>
</evidence>
<feature type="binding site" evidence="11">
    <location>
        <position position="503"/>
    </location>
    <ligand>
        <name>Mn(2+)</name>
        <dbReference type="ChEBI" id="CHEBI:29035"/>
    </ligand>
</feature>
<feature type="transmembrane region" description="Helical" evidence="12">
    <location>
        <begin position="80"/>
        <end position="97"/>
    </location>
</feature>
<dbReference type="Gene3D" id="3.30.1120.170">
    <property type="match status" value="1"/>
</dbReference>
<evidence type="ECO:0000256" key="8">
    <source>
        <dbReference type="PIRNR" id="PIRNR005091"/>
    </source>
</evidence>
<dbReference type="InterPro" id="IPR000917">
    <property type="entry name" value="Sulfatase_N"/>
</dbReference>
<dbReference type="Gene3D" id="3.40.720.10">
    <property type="entry name" value="Alkaline Phosphatase, subunit A"/>
    <property type="match status" value="1"/>
</dbReference>
<evidence type="ECO:0000256" key="9">
    <source>
        <dbReference type="PIRSR" id="PIRSR005091-1"/>
    </source>
</evidence>
<feature type="active site" evidence="9">
    <location>
        <position position="331"/>
    </location>
</feature>
<dbReference type="GO" id="GO:0005886">
    <property type="term" value="C:plasma membrane"/>
    <property type="evidence" value="ECO:0007669"/>
    <property type="project" value="UniProtKB-SubCell"/>
</dbReference>
<keyword evidence="10" id="KW-0464">Manganese</keyword>
<keyword evidence="5 12" id="KW-0812">Transmembrane</keyword>
<accession>A0A168BYT2</accession>
<feature type="binding site" evidence="11">
    <location>
        <position position="289"/>
    </location>
    <ligand>
        <name>Mn(2+)</name>
        <dbReference type="ChEBI" id="CHEBI:29035"/>
    </ligand>
</feature>
<evidence type="ECO:0000256" key="2">
    <source>
        <dbReference type="ARBA" id="ARBA00004936"/>
    </source>
</evidence>
<evidence type="ECO:0000313" key="14">
    <source>
        <dbReference type="EMBL" id="OAB32891.1"/>
    </source>
</evidence>
<keyword evidence="10" id="KW-0479">Metal-binding</keyword>
<dbReference type="InterPro" id="IPR012160">
    <property type="entry name" value="LtaS-like"/>
</dbReference>
<dbReference type="STRING" id="494026.PGLA_25740"/>
<feature type="binding site" evidence="11">
    <location>
        <position position="504"/>
    </location>
    <ligand>
        <name>Mn(2+)</name>
        <dbReference type="ChEBI" id="CHEBI:29035"/>
    </ligand>
</feature>
<dbReference type="RefSeq" id="WP_068538055.1">
    <property type="nucleotide sequence ID" value="NZ_LVJH01000074.1"/>
</dbReference>
<feature type="binding site" evidence="11">
    <location>
        <position position="331"/>
    </location>
    <ligand>
        <name>Mn(2+)</name>
        <dbReference type="ChEBI" id="CHEBI:29035"/>
    </ligand>
</feature>
<feature type="binding site" evidence="10">
    <location>
        <position position="444"/>
    </location>
    <ligand>
        <name>substrate</name>
    </ligand>
</feature>
<feature type="transmembrane region" description="Helical" evidence="12">
    <location>
        <begin position="136"/>
        <end position="154"/>
    </location>
</feature>